<gene>
    <name evidence="1" type="ORF">MES4922_210263</name>
</gene>
<protein>
    <recommendedName>
        <fullName evidence="3">SnoaL-like domain-containing protein</fullName>
    </recommendedName>
</protein>
<evidence type="ECO:0000313" key="1">
    <source>
        <dbReference type="EMBL" id="CAH2399435.1"/>
    </source>
</evidence>
<name>A0ABM9DRW2_9HYPH</name>
<reference evidence="1" key="1">
    <citation type="submission" date="2022-03" db="EMBL/GenBank/DDBJ databases">
        <authorList>
            <person name="Brunel B."/>
        </authorList>
    </citation>
    <scope>NUCLEOTIDE SEQUENCE</scope>
    <source>
        <strain evidence="1">STM4922sample</strain>
    </source>
</reference>
<proteinExistence type="predicted"/>
<sequence length="108" mass="12000">MQTPTEEAEIRKGLDDLVQALRAKDIEALMAHYAAATVVFDIRRRSGLRAPMPIERTSRRGLPRLTVRLIMKCTSCSSQSETTWHSAIVCATSEAKERTGRKPTIGCV</sequence>
<evidence type="ECO:0008006" key="3">
    <source>
        <dbReference type="Google" id="ProtNLM"/>
    </source>
</evidence>
<dbReference type="EMBL" id="CAKXZS010000014">
    <property type="protein sequence ID" value="CAH2399435.1"/>
    <property type="molecule type" value="Genomic_DNA"/>
</dbReference>
<evidence type="ECO:0000313" key="2">
    <source>
        <dbReference type="Proteomes" id="UP001152604"/>
    </source>
</evidence>
<dbReference type="Proteomes" id="UP001152604">
    <property type="component" value="Unassembled WGS sequence"/>
</dbReference>
<keyword evidence="2" id="KW-1185">Reference proteome</keyword>
<dbReference type="Gene3D" id="3.10.450.50">
    <property type="match status" value="1"/>
</dbReference>
<dbReference type="SUPFAM" id="SSF54427">
    <property type="entry name" value="NTF2-like"/>
    <property type="match status" value="1"/>
</dbReference>
<organism evidence="1 2">
    <name type="scientific">Mesorhizobium ventifaucium</name>
    <dbReference type="NCBI Taxonomy" id="666020"/>
    <lineage>
        <taxon>Bacteria</taxon>
        <taxon>Pseudomonadati</taxon>
        <taxon>Pseudomonadota</taxon>
        <taxon>Alphaproteobacteria</taxon>
        <taxon>Hyphomicrobiales</taxon>
        <taxon>Phyllobacteriaceae</taxon>
        <taxon>Mesorhizobium</taxon>
    </lineage>
</organism>
<dbReference type="InterPro" id="IPR032710">
    <property type="entry name" value="NTF2-like_dom_sf"/>
</dbReference>
<accession>A0ABM9DRW2</accession>
<comment type="caution">
    <text evidence="1">The sequence shown here is derived from an EMBL/GenBank/DDBJ whole genome shotgun (WGS) entry which is preliminary data.</text>
</comment>